<accession>A0A172QT60</accession>
<reference evidence="1 2" key="1">
    <citation type="submission" date="2016-05" db="EMBL/GenBank/DDBJ databases">
        <title>Complete genome sequence of Corynebacterium crudilactis, a new Corynebacterium species isolated from raw cow's milk.</title>
        <authorList>
            <person name="Christian R."/>
            <person name="Zimmermann J."/>
            <person name="Lipski A."/>
            <person name="Kalinowski J."/>
        </authorList>
    </citation>
    <scope>NUCLEOTIDE SEQUENCE [LARGE SCALE GENOMIC DNA]</scope>
    <source>
        <strain evidence="1 2">JZ16</strain>
    </source>
</reference>
<evidence type="ECO:0000313" key="1">
    <source>
        <dbReference type="EMBL" id="ANE03850.1"/>
    </source>
</evidence>
<gene>
    <name evidence="1" type="ORF">ccrud_06250</name>
</gene>
<dbReference type="KEGG" id="ccjz:ccrud_06250"/>
<dbReference type="OrthoDB" id="9882553at2"/>
<dbReference type="Proteomes" id="UP000076929">
    <property type="component" value="Chromosome"/>
</dbReference>
<proteinExistence type="predicted"/>
<dbReference type="AlphaFoldDB" id="A0A172QT60"/>
<sequence>MTNNNNPLHADFEATVSTKQVGQLLERLIQDPAWFEIAERLYRQSYTEALVAYLICQPRPMWDPVNLEKDLLGSYLVEAATKDEAIYALLELLEARGEIEPIWLDQDDPHDVPPVVDVVVLWNRLLADFHVVEGPRNWFIFRREPLVSKEN</sequence>
<keyword evidence="2" id="KW-1185">Reference proteome</keyword>
<dbReference type="RefSeq" id="WP_066565347.1">
    <property type="nucleotide sequence ID" value="NZ_CP015622.1"/>
</dbReference>
<organism evidence="1 2">
    <name type="scientific">Corynebacterium crudilactis</name>
    <dbReference type="NCBI Taxonomy" id="1652495"/>
    <lineage>
        <taxon>Bacteria</taxon>
        <taxon>Bacillati</taxon>
        <taxon>Actinomycetota</taxon>
        <taxon>Actinomycetes</taxon>
        <taxon>Mycobacteriales</taxon>
        <taxon>Corynebacteriaceae</taxon>
        <taxon>Corynebacterium</taxon>
    </lineage>
</organism>
<evidence type="ECO:0000313" key="2">
    <source>
        <dbReference type="Proteomes" id="UP000076929"/>
    </source>
</evidence>
<dbReference type="EMBL" id="CP015622">
    <property type="protein sequence ID" value="ANE03850.1"/>
    <property type="molecule type" value="Genomic_DNA"/>
</dbReference>
<protein>
    <submittedName>
        <fullName evidence="1">Uncharacterized protein</fullName>
    </submittedName>
</protein>
<dbReference type="STRING" id="1652495.ccrud_06250"/>
<name>A0A172QT60_9CORY</name>